<evidence type="ECO:0000313" key="2">
    <source>
        <dbReference type="EMBL" id="MBB3705473.1"/>
    </source>
</evidence>
<reference evidence="2 4" key="2">
    <citation type="submission" date="2020-08" db="EMBL/GenBank/DDBJ databases">
        <title>Genomic Encyclopedia of Type Strains, Phase IV (KMG-IV): sequencing the most valuable type-strain genomes for metagenomic binning, comparative biology and taxonomic classification.</title>
        <authorList>
            <person name="Goeker M."/>
        </authorList>
    </citation>
    <scope>NUCLEOTIDE SEQUENCE [LARGE SCALE GENOMIC DNA]</scope>
    <source>
        <strain evidence="2 4">DSM 10368</strain>
    </source>
</reference>
<dbReference type="PANTHER" id="PTHR43293:SF3">
    <property type="entry name" value="CHOLESTEROL RING-CLEAVING HYDROLASE IPDB SUBUNIT"/>
    <property type="match status" value="1"/>
</dbReference>
<keyword evidence="1" id="KW-0808">Transferase</keyword>
<dbReference type="Proteomes" id="UP000075755">
    <property type="component" value="Chromosome"/>
</dbReference>
<dbReference type="RefSeq" id="WP_067965297.1">
    <property type="nucleotide sequence ID" value="NZ_CP015005.1"/>
</dbReference>
<sequence length="285" mass="31223">MAQFLPLSRAVADNLNSGDTVAFEGFTHLIPTAAAHEAIRQGFKDLTLVRMTPDLIYDQMIGMGMAKKAIFSYAGNPGVGLLRRLRDAVENGFPHALEIEEHSHAAMANAYEAGAAGLPCAIFRGYRGAELTKVNPNIRSVTCPFSGEVLAAVPSVRPDVTFIHAQKANRRGDVLVEGIIGIQKEAALAARRAVVTVEEVVDNFDDLHPNLTVLPRWSVTAISVVPGGAHPSYAHGYYVRDNASYLEWDEISADRDRFREWMQTNVIEKTSDDFAARVEHLRIVA</sequence>
<keyword evidence="4" id="KW-1185">Reference proteome</keyword>
<dbReference type="GO" id="GO:0018730">
    <property type="term" value="F:glutaconate CoA-transferase activity"/>
    <property type="evidence" value="ECO:0007669"/>
    <property type="project" value="UniProtKB-EC"/>
</dbReference>
<evidence type="ECO:0000313" key="1">
    <source>
        <dbReference type="EMBL" id="AMS44136.1"/>
    </source>
</evidence>
<dbReference type="KEGG" id="aak:AA2016_5229"/>
<accession>A0AAC8YUQ4</accession>
<dbReference type="EMBL" id="CP015005">
    <property type="protein sequence ID" value="AMS44136.1"/>
    <property type="molecule type" value="Genomic_DNA"/>
</dbReference>
<dbReference type="EC" id="2.8.3.12" evidence="2"/>
<reference evidence="1 3" key="1">
    <citation type="submission" date="2016-03" db="EMBL/GenBank/DDBJ databases">
        <title>Complete genome of Aminobacter aminovorans KCTC 2477.</title>
        <authorList>
            <person name="Kim K.M."/>
        </authorList>
    </citation>
    <scope>NUCLEOTIDE SEQUENCE [LARGE SCALE GENOMIC DNA]</scope>
    <source>
        <strain evidence="1 3">KCTC 2477</strain>
    </source>
</reference>
<dbReference type="Gene3D" id="3.40.1080.10">
    <property type="entry name" value="Glutaconate Coenzyme A-transferase"/>
    <property type="match status" value="1"/>
</dbReference>
<dbReference type="InterPro" id="IPR004165">
    <property type="entry name" value="CoA_trans_fam_I"/>
</dbReference>
<name>A0AAC8YUQ4_AMIAI</name>
<dbReference type="Pfam" id="PF01144">
    <property type="entry name" value="CoA_trans"/>
    <property type="match status" value="1"/>
</dbReference>
<protein>
    <submittedName>
        <fullName evidence="1">3-oxoadipate:succinyl-CoA transferase subunit A</fullName>
    </submittedName>
    <submittedName>
        <fullName evidence="2">Glutaconate CoA-transferase subunit A</fullName>
        <ecNumber evidence="2">2.8.3.12</ecNumber>
    </submittedName>
</protein>
<dbReference type="Proteomes" id="UP000577697">
    <property type="component" value="Unassembled WGS sequence"/>
</dbReference>
<dbReference type="EMBL" id="JACICB010000006">
    <property type="protein sequence ID" value="MBB3705473.1"/>
    <property type="molecule type" value="Genomic_DNA"/>
</dbReference>
<dbReference type="AlphaFoldDB" id="A0AAC8YUQ4"/>
<dbReference type="SUPFAM" id="SSF100950">
    <property type="entry name" value="NagB/RpiA/CoA transferase-like"/>
    <property type="match status" value="1"/>
</dbReference>
<organism evidence="1 3">
    <name type="scientific">Aminobacter aminovorans</name>
    <name type="common">Chelatobacter heintzii</name>
    <dbReference type="NCBI Taxonomy" id="83263"/>
    <lineage>
        <taxon>Bacteria</taxon>
        <taxon>Pseudomonadati</taxon>
        <taxon>Pseudomonadota</taxon>
        <taxon>Alphaproteobacteria</taxon>
        <taxon>Hyphomicrobiales</taxon>
        <taxon>Phyllobacteriaceae</taxon>
        <taxon>Aminobacter</taxon>
    </lineage>
</organism>
<evidence type="ECO:0000313" key="4">
    <source>
        <dbReference type="Proteomes" id="UP000577697"/>
    </source>
</evidence>
<evidence type="ECO:0000313" key="3">
    <source>
        <dbReference type="Proteomes" id="UP000075755"/>
    </source>
</evidence>
<proteinExistence type="predicted"/>
<dbReference type="PANTHER" id="PTHR43293">
    <property type="entry name" value="ACETATE COA-TRANSFERASE YDIF"/>
    <property type="match status" value="1"/>
</dbReference>
<dbReference type="SMART" id="SM00882">
    <property type="entry name" value="CoA_trans"/>
    <property type="match status" value="1"/>
</dbReference>
<gene>
    <name evidence="1" type="ORF">AA2016_5229</name>
    <name evidence="2" type="ORF">FHS67_001788</name>
</gene>
<dbReference type="InterPro" id="IPR037171">
    <property type="entry name" value="NagB/RpiA_transferase-like"/>
</dbReference>